<organism evidence="2 3">
    <name type="scientific">Ruminobacter amylophilus</name>
    <dbReference type="NCBI Taxonomy" id="867"/>
    <lineage>
        <taxon>Bacteria</taxon>
        <taxon>Pseudomonadati</taxon>
        <taxon>Pseudomonadota</taxon>
        <taxon>Gammaproteobacteria</taxon>
        <taxon>Aeromonadales</taxon>
        <taxon>Succinivibrionaceae</taxon>
        <taxon>Ruminobacter</taxon>
    </lineage>
</organism>
<dbReference type="Proteomes" id="UP000243745">
    <property type="component" value="Unassembled WGS sequence"/>
</dbReference>
<name>A0A662ZKE3_9GAMM</name>
<gene>
    <name evidence="1" type="ORF">SAMN02910344_01200</name>
    <name evidence="2" type="ORF">SAMN02910344_01844</name>
</gene>
<evidence type="ECO:0000313" key="3">
    <source>
        <dbReference type="Proteomes" id="UP000243745"/>
    </source>
</evidence>
<dbReference type="AlphaFoldDB" id="A0A662ZKE3"/>
<keyword evidence="3" id="KW-1185">Reference proteome</keyword>
<dbReference type="EMBL" id="FOXF01000042">
    <property type="protein sequence ID" value="SFP60448.1"/>
    <property type="molecule type" value="Genomic_DNA"/>
</dbReference>
<dbReference type="RefSeq" id="WP_143066467.1">
    <property type="nucleotide sequence ID" value="NZ_FOXF01000018.1"/>
</dbReference>
<sequence>MNKSYFDSRGKSHELIAVLTAISHVSAKMARNLELLAELRNSKKGNTTYEQHKRHGFEHRRTAACGSRFE</sequence>
<evidence type="ECO:0000313" key="2">
    <source>
        <dbReference type="EMBL" id="SFP60448.1"/>
    </source>
</evidence>
<proteinExistence type="predicted"/>
<evidence type="ECO:0000313" key="1">
    <source>
        <dbReference type="EMBL" id="SFP36765.1"/>
    </source>
</evidence>
<reference evidence="2 3" key="1">
    <citation type="submission" date="2016-10" db="EMBL/GenBank/DDBJ databases">
        <authorList>
            <person name="Varghese N."/>
            <person name="Submissions S."/>
        </authorList>
    </citation>
    <scope>NUCLEOTIDE SEQUENCE [LARGE SCALE GENOMIC DNA]</scope>
    <source>
        <strain evidence="2 3">DSM 1361</strain>
    </source>
</reference>
<protein>
    <submittedName>
        <fullName evidence="2">Uncharacterized protein</fullName>
    </submittedName>
</protein>
<accession>A0A662ZKE3</accession>
<dbReference type="EMBL" id="FOXF01000018">
    <property type="protein sequence ID" value="SFP36765.1"/>
    <property type="molecule type" value="Genomic_DNA"/>
</dbReference>